<feature type="non-terminal residue" evidence="2">
    <location>
        <position position="277"/>
    </location>
</feature>
<protein>
    <recommendedName>
        <fullName evidence="1">Right handed beta helix domain-containing protein</fullName>
    </recommendedName>
</protein>
<organism evidence="2">
    <name type="scientific">marine sediment metagenome</name>
    <dbReference type="NCBI Taxonomy" id="412755"/>
    <lineage>
        <taxon>unclassified sequences</taxon>
        <taxon>metagenomes</taxon>
        <taxon>ecological metagenomes</taxon>
    </lineage>
</organism>
<evidence type="ECO:0000259" key="1">
    <source>
        <dbReference type="Pfam" id="PF13229"/>
    </source>
</evidence>
<comment type="caution">
    <text evidence="2">The sequence shown here is derived from an EMBL/GenBank/DDBJ whole genome shotgun (WGS) entry which is preliminary data.</text>
</comment>
<dbReference type="EMBL" id="BARS01018066">
    <property type="protein sequence ID" value="GAF90356.1"/>
    <property type="molecule type" value="Genomic_DNA"/>
</dbReference>
<name>X0TT37_9ZZZZ</name>
<dbReference type="AlphaFoldDB" id="X0TT37"/>
<sequence>GSDVPRGLRSQANGVVFYVSADHPNASADADGTDPENPLTTITAAFARLAAFHALAGVQAEGSVIVVSPGTYTDSITIDSATYPQGCAIVAADVTKYDTIWAPGEGDALAIDQSNWVVDGFHFQPAADGAGVHLTWTAAGAGHGATIQNCFFDGRWGTGLYGIETRGPANVTIQNNRFAEFGVAQPCIVTRANTVSPYQNHILNNTFQECAEYITNIAEGYNACVFMYNVFSEATGELTATTTYIDLGGPGHGANVVTQNIFGGTYSILGGYESEGA</sequence>
<dbReference type="InterPro" id="IPR011050">
    <property type="entry name" value="Pectin_lyase_fold/virulence"/>
</dbReference>
<reference evidence="2" key="1">
    <citation type="journal article" date="2014" name="Front. Microbiol.">
        <title>High frequency of phylogenetically diverse reductive dehalogenase-homologous genes in deep subseafloor sedimentary metagenomes.</title>
        <authorList>
            <person name="Kawai M."/>
            <person name="Futagami T."/>
            <person name="Toyoda A."/>
            <person name="Takaki Y."/>
            <person name="Nishi S."/>
            <person name="Hori S."/>
            <person name="Arai W."/>
            <person name="Tsubouchi T."/>
            <person name="Morono Y."/>
            <person name="Uchiyama I."/>
            <person name="Ito T."/>
            <person name="Fujiyama A."/>
            <person name="Inagaki F."/>
            <person name="Takami H."/>
        </authorList>
    </citation>
    <scope>NUCLEOTIDE SEQUENCE</scope>
    <source>
        <strain evidence="2">Expedition CK06-06</strain>
    </source>
</reference>
<dbReference type="SUPFAM" id="SSF51126">
    <property type="entry name" value="Pectin lyase-like"/>
    <property type="match status" value="1"/>
</dbReference>
<dbReference type="InterPro" id="IPR012334">
    <property type="entry name" value="Pectin_lyas_fold"/>
</dbReference>
<dbReference type="Gene3D" id="2.160.20.10">
    <property type="entry name" value="Single-stranded right-handed beta-helix, Pectin lyase-like"/>
    <property type="match status" value="1"/>
</dbReference>
<evidence type="ECO:0000313" key="2">
    <source>
        <dbReference type="EMBL" id="GAF90356.1"/>
    </source>
</evidence>
<feature type="domain" description="Right handed beta helix" evidence="1">
    <location>
        <begin position="117"/>
        <end position="262"/>
    </location>
</feature>
<gene>
    <name evidence="2" type="ORF">S01H1_29464</name>
</gene>
<dbReference type="InterPro" id="IPR039448">
    <property type="entry name" value="Beta_helix"/>
</dbReference>
<feature type="non-terminal residue" evidence="2">
    <location>
        <position position="1"/>
    </location>
</feature>
<dbReference type="Pfam" id="PF13229">
    <property type="entry name" value="Beta_helix"/>
    <property type="match status" value="1"/>
</dbReference>
<proteinExistence type="predicted"/>
<accession>X0TT37</accession>